<dbReference type="GO" id="GO:0000272">
    <property type="term" value="P:polysaccharide catabolic process"/>
    <property type="evidence" value="ECO:0007669"/>
    <property type="project" value="InterPro"/>
</dbReference>
<keyword evidence="7 8" id="KW-0326">Glycosidase</keyword>
<feature type="signal peptide" evidence="9">
    <location>
        <begin position="1"/>
        <end position="31"/>
    </location>
</feature>
<comment type="subcellular location">
    <subcellularLocation>
        <location evidence="2">Secreted</location>
    </subcellularLocation>
</comment>
<evidence type="ECO:0000313" key="12">
    <source>
        <dbReference type="Proteomes" id="UP000725002"/>
    </source>
</evidence>
<dbReference type="PANTHER" id="PTHR31451:SF39">
    <property type="entry name" value="MANNAN ENDO-1,4-BETA-MANNOSIDASE 1"/>
    <property type="match status" value="1"/>
</dbReference>
<evidence type="ECO:0000256" key="5">
    <source>
        <dbReference type="ARBA" id="ARBA00022729"/>
    </source>
</evidence>
<dbReference type="SUPFAM" id="SSF51445">
    <property type="entry name" value="(Trans)glycosidases"/>
    <property type="match status" value="1"/>
</dbReference>
<dbReference type="GO" id="GO:0016985">
    <property type="term" value="F:mannan endo-1,4-beta-mannosidase activity"/>
    <property type="evidence" value="ECO:0007669"/>
    <property type="project" value="TreeGrafter"/>
</dbReference>
<evidence type="ECO:0000256" key="6">
    <source>
        <dbReference type="ARBA" id="ARBA00022801"/>
    </source>
</evidence>
<evidence type="ECO:0000256" key="1">
    <source>
        <dbReference type="ARBA" id="ARBA00001678"/>
    </source>
</evidence>
<feature type="domain" description="Glycoside hydrolase family 5" evidence="10">
    <location>
        <begin position="161"/>
        <end position="304"/>
    </location>
</feature>
<evidence type="ECO:0000256" key="4">
    <source>
        <dbReference type="ARBA" id="ARBA00022525"/>
    </source>
</evidence>
<feature type="chain" id="PRO_5037208852" description="mannan endo-1,4-beta-mannosidase" evidence="9">
    <location>
        <begin position="32"/>
        <end position="347"/>
    </location>
</feature>
<dbReference type="AlphaFoldDB" id="A0A940IIK9"/>
<keyword evidence="5 9" id="KW-0732">Signal</keyword>
<dbReference type="Pfam" id="PF00150">
    <property type="entry name" value="Cellulase"/>
    <property type="match status" value="1"/>
</dbReference>
<evidence type="ECO:0000256" key="2">
    <source>
        <dbReference type="ARBA" id="ARBA00004613"/>
    </source>
</evidence>
<protein>
    <recommendedName>
        <fullName evidence="3">mannan endo-1,4-beta-mannosidase</fullName>
        <ecNumber evidence="3">3.2.1.78</ecNumber>
    </recommendedName>
</protein>
<organism evidence="11 12">
    <name type="scientific">Candidatus Cryptobacteroides avicola</name>
    <dbReference type="NCBI Taxonomy" id="2840757"/>
    <lineage>
        <taxon>Bacteria</taxon>
        <taxon>Pseudomonadati</taxon>
        <taxon>Bacteroidota</taxon>
        <taxon>Bacteroidia</taxon>
        <taxon>Bacteroidales</taxon>
        <taxon>Candidatus Cryptobacteroides</taxon>
    </lineage>
</organism>
<evidence type="ECO:0000313" key="11">
    <source>
        <dbReference type="EMBL" id="MBO8484687.1"/>
    </source>
</evidence>
<comment type="catalytic activity">
    <reaction evidence="1">
        <text>Random hydrolysis of (1-&gt;4)-beta-D-mannosidic linkages in mannans, galactomannans and glucomannans.</text>
        <dbReference type="EC" id="3.2.1.78"/>
    </reaction>
</comment>
<evidence type="ECO:0000256" key="9">
    <source>
        <dbReference type="SAM" id="SignalP"/>
    </source>
</evidence>
<dbReference type="InterPro" id="IPR001547">
    <property type="entry name" value="Glyco_hydro_5"/>
</dbReference>
<dbReference type="GO" id="GO:0005576">
    <property type="term" value="C:extracellular region"/>
    <property type="evidence" value="ECO:0007669"/>
    <property type="project" value="UniProtKB-SubCell"/>
</dbReference>
<reference evidence="11" key="1">
    <citation type="submission" date="2020-10" db="EMBL/GenBank/DDBJ databases">
        <authorList>
            <person name="Gilroy R."/>
        </authorList>
    </citation>
    <scope>NUCLEOTIDE SEQUENCE</scope>
    <source>
        <strain evidence="11">G3-8215</strain>
    </source>
</reference>
<dbReference type="EMBL" id="JADILV010000082">
    <property type="protein sequence ID" value="MBO8484687.1"/>
    <property type="molecule type" value="Genomic_DNA"/>
</dbReference>
<dbReference type="InterPro" id="IPR017853">
    <property type="entry name" value="GH"/>
</dbReference>
<evidence type="ECO:0000259" key="10">
    <source>
        <dbReference type="Pfam" id="PF00150"/>
    </source>
</evidence>
<name>A0A940IIK9_9BACT</name>
<dbReference type="PANTHER" id="PTHR31451">
    <property type="match status" value="1"/>
</dbReference>
<evidence type="ECO:0000256" key="8">
    <source>
        <dbReference type="RuleBase" id="RU361153"/>
    </source>
</evidence>
<reference evidence="11" key="2">
    <citation type="journal article" date="2021" name="PeerJ">
        <title>Extensive microbial diversity within the chicken gut microbiome revealed by metagenomics and culture.</title>
        <authorList>
            <person name="Gilroy R."/>
            <person name="Ravi A."/>
            <person name="Getino M."/>
            <person name="Pursley I."/>
            <person name="Horton D.L."/>
            <person name="Alikhan N.F."/>
            <person name="Baker D."/>
            <person name="Gharbi K."/>
            <person name="Hall N."/>
            <person name="Watson M."/>
            <person name="Adriaenssens E.M."/>
            <person name="Foster-Nyarko E."/>
            <person name="Jarju S."/>
            <person name="Secka A."/>
            <person name="Antonio M."/>
            <person name="Oren A."/>
            <person name="Chaudhuri R.R."/>
            <person name="La Ragione R."/>
            <person name="Hildebrand F."/>
            <person name="Pallen M.J."/>
        </authorList>
    </citation>
    <scope>NUCLEOTIDE SEQUENCE</scope>
    <source>
        <strain evidence="11">G3-8215</strain>
    </source>
</reference>
<dbReference type="InterPro" id="IPR045053">
    <property type="entry name" value="MAN-like"/>
</dbReference>
<keyword evidence="4" id="KW-0964">Secreted</keyword>
<comment type="similarity">
    <text evidence="8">Belongs to the glycosyl hydrolase 5 (cellulase A) family.</text>
</comment>
<gene>
    <name evidence="11" type="ORF">IAB75_11355</name>
</gene>
<keyword evidence="6 8" id="KW-0378">Hydrolase</keyword>
<comment type="caution">
    <text evidence="11">The sequence shown here is derived from an EMBL/GenBank/DDBJ whole genome shotgun (WGS) entry which is preliminary data.</text>
</comment>
<proteinExistence type="inferred from homology"/>
<evidence type="ECO:0000256" key="7">
    <source>
        <dbReference type="ARBA" id="ARBA00023295"/>
    </source>
</evidence>
<sequence>MKFHPSSCGLSFLTAVLLVLLLFMSAGTCTAAGRHYRKGFLYRDGGQLMLDGRPYRSASFNSFQLSGCGHDYELFSDSEIDSLFASLPEGMLIRTWAFPGSEKRTAQLLELAGRHGHKLLLTLGDGRSSCGHHDGANDGDGSGKLPGWYIDGYKESYLPHVKRIVEMFKDSPAVGMWEILNEPGDAAWQVIKEFYDIVAAEIKKIDHDHLVSTGSWSPWAYGGEEPFRELHSGPHIDVGCIHEYDYDYNQSNMIESPHFQAAMNAMRDLDKVLIVEETGIESGDRCRTDRNTRAEAMRQKMDVYFRKGAAAVLVWNLAAEVRGCAFSFTPEDPMMEMIAEYPVNSRK</sequence>
<dbReference type="EC" id="3.2.1.78" evidence="3"/>
<evidence type="ECO:0000256" key="3">
    <source>
        <dbReference type="ARBA" id="ARBA00012706"/>
    </source>
</evidence>
<dbReference type="Proteomes" id="UP000725002">
    <property type="component" value="Unassembled WGS sequence"/>
</dbReference>
<accession>A0A940IIK9</accession>
<dbReference type="Gene3D" id="3.20.20.80">
    <property type="entry name" value="Glycosidases"/>
    <property type="match status" value="1"/>
</dbReference>